<accession>A0ABT3H1Z9</accession>
<dbReference type="InterPro" id="IPR050097">
    <property type="entry name" value="Ferredoxin-NADP_redctase_2"/>
</dbReference>
<evidence type="ECO:0000256" key="2">
    <source>
        <dbReference type="ARBA" id="ARBA00022630"/>
    </source>
</evidence>
<keyword evidence="6" id="KW-1185">Reference proteome</keyword>
<dbReference type="PANTHER" id="PTHR48105">
    <property type="entry name" value="THIOREDOXIN REDUCTASE 1-RELATED-RELATED"/>
    <property type="match status" value="1"/>
</dbReference>
<gene>
    <name evidence="5" type="ORF">OKW52_16495</name>
</gene>
<keyword evidence="3" id="KW-0560">Oxidoreductase</keyword>
<dbReference type="Gene3D" id="3.50.50.60">
    <property type="entry name" value="FAD/NAD(P)-binding domain"/>
    <property type="match status" value="2"/>
</dbReference>
<dbReference type="InterPro" id="IPR036188">
    <property type="entry name" value="FAD/NAD-bd_sf"/>
</dbReference>
<evidence type="ECO:0000256" key="1">
    <source>
        <dbReference type="ARBA" id="ARBA00018719"/>
    </source>
</evidence>
<dbReference type="EMBL" id="JAPDFL010000001">
    <property type="protein sequence ID" value="MCW1933812.1"/>
    <property type="molecule type" value="Genomic_DNA"/>
</dbReference>
<name>A0ABT3H1Z9_9RHOB</name>
<sequence>MPDVIIIGGGYAGMAAALQLLRARRDVLIIDAGQRRNRFASHAQGFLTQDGEDPAVIAAKARAQIEAYPDLDWYDGEANRIEGEKGNFVVHLSDGAAFSASRVILALGVSDTLPEIPGLAERWGQSVFHCPYCHGYELNRGRIGVIASAPAITGHVGLFSEWGDVTLLINGAFSMNDDHAAAMRGYGITVEETPIAAIEGQAEVVLTDGRRLKPFAGLFVTSRATPATGIAQAAELSLAETPMGQQIDTDSLKETSRPGIYACGDAARVPHSLALAVADGSWAGATVHRSLVFDH</sequence>
<dbReference type="PRINTS" id="PR00469">
    <property type="entry name" value="PNDRDTASEII"/>
</dbReference>
<evidence type="ECO:0000256" key="3">
    <source>
        <dbReference type="ARBA" id="ARBA00023002"/>
    </source>
</evidence>
<dbReference type="Pfam" id="PF07992">
    <property type="entry name" value="Pyr_redox_2"/>
    <property type="match status" value="1"/>
</dbReference>
<reference evidence="5 6" key="1">
    <citation type="submission" date="2022-10" db="EMBL/GenBank/DDBJ databases">
        <title>Pararhodobacter sp. nov., isolated from marine algae.</title>
        <authorList>
            <person name="Choi B.J."/>
            <person name="Kim J.M."/>
            <person name="Lee J.K."/>
            <person name="Choi D.G."/>
            <person name="Jeon C.O."/>
        </authorList>
    </citation>
    <scope>NUCLEOTIDE SEQUENCE [LARGE SCALE GENOMIC DNA]</scope>
    <source>
        <strain evidence="5 6">ZQ420</strain>
    </source>
</reference>
<evidence type="ECO:0000259" key="4">
    <source>
        <dbReference type="Pfam" id="PF07992"/>
    </source>
</evidence>
<comment type="caution">
    <text evidence="5">The sequence shown here is derived from an EMBL/GenBank/DDBJ whole genome shotgun (WGS) entry which is preliminary data.</text>
</comment>
<keyword evidence="2" id="KW-0285">Flavoprotein</keyword>
<dbReference type="RefSeq" id="WP_264506683.1">
    <property type="nucleotide sequence ID" value="NZ_JAPDFL010000001.1"/>
</dbReference>
<protein>
    <recommendedName>
        <fullName evidence="1">Thioredoxin reductase</fullName>
    </recommendedName>
</protein>
<proteinExistence type="predicted"/>
<dbReference type="SUPFAM" id="SSF51905">
    <property type="entry name" value="FAD/NAD(P)-binding domain"/>
    <property type="match status" value="1"/>
</dbReference>
<organism evidence="5 6">
    <name type="scientific">Pararhodobacter zhoushanensis</name>
    <dbReference type="NCBI Taxonomy" id="2479545"/>
    <lineage>
        <taxon>Bacteria</taxon>
        <taxon>Pseudomonadati</taxon>
        <taxon>Pseudomonadota</taxon>
        <taxon>Alphaproteobacteria</taxon>
        <taxon>Rhodobacterales</taxon>
        <taxon>Paracoccaceae</taxon>
        <taxon>Pararhodobacter</taxon>
    </lineage>
</organism>
<dbReference type="PRINTS" id="PR00368">
    <property type="entry name" value="FADPNR"/>
</dbReference>
<dbReference type="InterPro" id="IPR023753">
    <property type="entry name" value="FAD/NAD-binding_dom"/>
</dbReference>
<dbReference type="Proteomes" id="UP001208938">
    <property type="component" value="Unassembled WGS sequence"/>
</dbReference>
<evidence type="ECO:0000313" key="5">
    <source>
        <dbReference type="EMBL" id="MCW1933812.1"/>
    </source>
</evidence>
<evidence type="ECO:0000313" key="6">
    <source>
        <dbReference type="Proteomes" id="UP001208938"/>
    </source>
</evidence>
<feature type="domain" description="FAD/NAD(P)-binding" evidence="4">
    <location>
        <begin position="3"/>
        <end position="280"/>
    </location>
</feature>